<organism evidence="1 2">
    <name type="scientific">Parendozoicomonas callyspongiae</name>
    <dbReference type="NCBI Taxonomy" id="2942213"/>
    <lineage>
        <taxon>Bacteria</taxon>
        <taxon>Pseudomonadati</taxon>
        <taxon>Pseudomonadota</taxon>
        <taxon>Gammaproteobacteria</taxon>
        <taxon>Oceanospirillales</taxon>
        <taxon>Endozoicomonadaceae</taxon>
        <taxon>Parendozoicomonas</taxon>
    </lineage>
</organism>
<evidence type="ECO:0000313" key="2">
    <source>
        <dbReference type="Proteomes" id="UP001203338"/>
    </source>
</evidence>
<feature type="non-terminal residue" evidence="1">
    <location>
        <position position="1"/>
    </location>
</feature>
<gene>
    <name evidence="1" type="ORF">M3P05_14175</name>
</gene>
<keyword evidence="2" id="KW-1185">Reference proteome</keyword>
<accession>A0ABT0PK33</accession>
<dbReference type="EMBL" id="JAMFLX010000020">
    <property type="protein sequence ID" value="MCL6271072.1"/>
    <property type="molecule type" value="Genomic_DNA"/>
</dbReference>
<dbReference type="RefSeq" id="WP_249700408.1">
    <property type="nucleotide sequence ID" value="NZ_JAMFLX010000020.1"/>
</dbReference>
<name>A0ABT0PK33_9GAMM</name>
<protein>
    <submittedName>
        <fullName evidence="1">DUF3489 domain-containing protein</fullName>
    </submittedName>
</protein>
<comment type="caution">
    <text evidence="1">The sequence shown here is derived from an EMBL/GenBank/DDBJ whole genome shotgun (WGS) entry which is preliminary data.</text>
</comment>
<sequence>RSGSKLHQVIQLLSRPEGATILQVAEQTGWQQHTIRGTLSGVLKKRLGLVVESTKLEGVGRVYRIISEVEAS</sequence>
<dbReference type="Proteomes" id="UP001203338">
    <property type="component" value="Unassembled WGS sequence"/>
</dbReference>
<reference evidence="1 2" key="1">
    <citation type="submission" date="2022-05" db="EMBL/GenBank/DDBJ databases">
        <authorList>
            <person name="Park J.-S."/>
        </authorList>
    </citation>
    <scope>NUCLEOTIDE SEQUENCE [LARGE SCALE GENOMIC DNA]</scope>
    <source>
        <strain evidence="1 2">2012CJ34-2</strain>
    </source>
</reference>
<dbReference type="InterPro" id="IPR021880">
    <property type="entry name" value="DUF3489"/>
</dbReference>
<dbReference type="Pfam" id="PF11994">
    <property type="entry name" value="DUF3489"/>
    <property type="match status" value="1"/>
</dbReference>
<evidence type="ECO:0000313" key="1">
    <source>
        <dbReference type="EMBL" id="MCL6271072.1"/>
    </source>
</evidence>
<proteinExistence type="predicted"/>